<dbReference type="InterPro" id="IPR050491">
    <property type="entry name" value="AmpC-like"/>
</dbReference>
<accession>A0ABY9J584</accession>
<dbReference type="InterPro" id="IPR012338">
    <property type="entry name" value="Beta-lactam/transpept-like"/>
</dbReference>
<dbReference type="Gene3D" id="3.40.710.10">
    <property type="entry name" value="DD-peptidase/beta-lactamase superfamily"/>
    <property type="match status" value="1"/>
</dbReference>
<feature type="chain" id="PRO_5046212444" evidence="1">
    <location>
        <begin position="29"/>
        <end position="379"/>
    </location>
</feature>
<evidence type="ECO:0000259" key="2">
    <source>
        <dbReference type="Pfam" id="PF00144"/>
    </source>
</evidence>
<keyword evidence="3" id="KW-0378">Hydrolase</keyword>
<feature type="domain" description="Beta-lactamase-related" evidence="2">
    <location>
        <begin position="38"/>
        <end position="369"/>
    </location>
</feature>
<dbReference type="PANTHER" id="PTHR46825">
    <property type="entry name" value="D-ALANYL-D-ALANINE-CARBOXYPEPTIDASE/ENDOPEPTIDASE AMPH"/>
    <property type="match status" value="1"/>
</dbReference>
<dbReference type="GO" id="GO:0016740">
    <property type="term" value="F:transferase activity"/>
    <property type="evidence" value="ECO:0007669"/>
    <property type="project" value="UniProtKB-KW"/>
</dbReference>
<keyword evidence="4" id="KW-1185">Reference proteome</keyword>
<name>A0ABY9J584_9ACTN</name>
<sequence length="379" mass="40010">MSVSGRRRSVGLGLAAALLVVSTGPTVAAMPGEAGPLRRHVEAIHDTGVVGVAAEVTSPHTRDRARAGTARRGAVLPMPQNGRFRIGSTTKTFTATVVLQLVGEGRLSLDDTVEQWLPGVVGKDGYRVTVRQLLQHTSGIPDVLPRIPALNSVAGYRAERSRSYTPRELVRLALRKSPAATAEREWSYSNTNYVLAAMIIHRVTGRSWAQEVNRRIIRPLDLRETSVPGDSVSVPGPHARSYSAFGTGTAIDVTVLDPSMAVGSGSLVSTTRDLSRFHSALLGGRLLGPAQLDEMTTTVSAPGIGMPGVRYGLGLGELPLPCGGTYFGHPGELLGYRSWSGVTADGARTAVVYATSDGGQGTRQAMSALVGEELCRSLP</sequence>
<dbReference type="RefSeq" id="WP_147960191.1">
    <property type="nucleotide sequence ID" value="NZ_CP120983.1"/>
</dbReference>
<feature type="signal peptide" evidence="1">
    <location>
        <begin position="1"/>
        <end position="28"/>
    </location>
</feature>
<evidence type="ECO:0000313" key="4">
    <source>
        <dbReference type="Proteomes" id="UP001224433"/>
    </source>
</evidence>
<dbReference type="EC" id="3.1.1.103" evidence="3"/>
<dbReference type="EMBL" id="CP120983">
    <property type="protein sequence ID" value="WLQ62990.1"/>
    <property type="molecule type" value="Genomic_DNA"/>
</dbReference>
<evidence type="ECO:0000256" key="1">
    <source>
        <dbReference type="SAM" id="SignalP"/>
    </source>
</evidence>
<dbReference type="InterPro" id="IPR001466">
    <property type="entry name" value="Beta-lactam-related"/>
</dbReference>
<dbReference type="GO" id="GO:0016787">
    <property type="term" value="F:hydrolase activity"/>
    <property type="evidence" value="ECO:0007669"/>
    <property type="project" value="UniProtKB-KW"/>
</dbReference>
<dbReference type="SUPFAM" id="SSF56601">
    <property type="entry name" value="beta-lactamase/transpeptidase-like"/>
    <property type="match status" value="1"/>
</dbReference>
<evidence type="ECO:0000313" key="3">
    <source>
        <dbReference type="EMBL" id="WLQ62990.1"/>
    </source>
</evidence>
<keyword evidence="3" id="KW-0808">Transferase</keyword>
<protein>
    <submittedName>
        <fullName evidence="3">Serine hydrolase</fullName>
        <ecNumber evidence="3">3.1.1.103</ecNumber>
    </submittedName>
</protein>
<reference evidence="3 4" key="1">
    <citation type="submission" date="2023-03" db="EMBL/GenBank/DDBJ databases">
        <title>Isolation and description of six Streptomyces strains from soil environments, able to metabolize different microbial glucans.</title>
        <authorList>
            <person name="Widen T."/>
            <person name="Larsbrink J."/>
        </authorList>
    </citation>
    <scope>NUCLEOTIDE SEQUENCE [LARGE SCALE GENOMIC DNA]</scope>
    <source>
        <strain evidence="3 4">Alt3</strain>
    </source>
</reference>
<organism evidence="3 4">
    <name type="scientific">Streptomyces glycanivorans</name>
    <dbReference type="NCBI Taxonomy" id="3033808"/>
    <lineage>
        <taxon>Bacteria</taxon>
        <taxon>Bacillati</taxon>
        <taxon>Actinomycetota</taxon>
        <taxon>Actinomycetes</taxon>
        <taxon>Kitasatosporales</taxon>
        <taxon>Streptomycetaceae</taxon>
        <taxon>Streptomyces</taxon>
    </lineage>
</organism>
<keyword evidence="1" id="KW-0732">Signal</keyword>
<gene>
    <name evidence="3" type="ORF">P8A20_04985</name>
</gene>
<dbReference type="Pfam" id="PF00144">
    <property type="entry name" value="Beta-lactamase"/>
    <property type="match status" value="1"/>
</dbReference>
<proteinExistence type="predicted"/>
<dbReference type="PANTHER" id="PTHR46825:SF7">
    <property type="entry name" value="D-ALANYL-D-ALANINE CARBOXYPEPTIDASE"/>
    <property type="match status" value="1"/>
</dbReference>
<dbReference type="Proteomes" id="UP001224433">
    <property type="component" value="Chromosome"/>
</dbReference>